<keyword evidence="2" id="KW-1003">Cell membrane</keyword>
<dbReference type="InterPro" id="IPR050189">
    <property type="entry name" value="MFS_Efflux_Transporters"/>
</dbReference>
<keyword evidence="9" id="KW-1185">Reference proteome</keyword>
<feature type="transmembrane region" description="Helical" evidence="6">
    <location>
        <begin position="269"/>
        <end position="288"/>
    </location>
</feature>
<feature type="transmembrane region" description="Helical" evidence="6">
    <location>
        <begin position="294"/>
        <end position="314"/>
    </location>
</feature>
<sequence length="377" mass="40651">MKTKPSLWQMVLLLMFPQIAETIYSPTLDSISKSFDVSYTQAAQTLSIYFSAFAVGVVVWGVLADKWGRRPTMLLGMGLFACSALIAMQTDSFTWLMIARAMGAFGLAVGSVVTQTMLRDVFSGTELAKVFGYMGMGLSISPIIGLLLGGQLSQAGGHQYVFIALFIMVLTLLAHSLWSLPETQQSKQPLQLKSLSIHMIKDSDIWMSALLVASFNIALFSYYQLGSFAFIQLGFDVEQFGYSGIVLGFGTLLGSLVNKTLLKRQVSSMSLIGIAAGLQTLGAVGVYFSQHSIWFLLPMMLVVMAFGIAIPNVLSRALVSYQSQAGSAGALFGLMYYTLIGSGLALAGMIQDLGVVLVLCGALSVLVTIRSRLSLKR</sequence>
<dbReference type="GO" id="GO:0005886">
    <property type="term" value="C:plasma membrane"/>
    <property type="evidence" value="ECO:0007669"/>
    <property type="project" value="UniProtKB-SubCell"/>
</dbReference>
<comment type="subcellular location">
    <subcellularLocation>
        <location evidence="1">Cell membrane</location>
        <topology evidence="1">Multi-pass membrane protein</topology>
    </subcellularLocation>
</comment>
<dbReference type="AlphaFoldDB" id="A0A1C3JBQ3"/>
<proteinExistence type="predicted"/>
<feature type="transmembrane region" description="Helical" evidence="6">
    <location>
        <begin position="205"/>
        <end position="225"/>
    </location>
</feature>
<dbReference type="InterPro" id="IPR011701">
    <property type="entry name" value="MFS"/>
</dbReference>
<dbReference type="EMBL" id="FLQZ01000029">
    <property type="protein sequence ID" value="SBT12572.1"/>
    <property type="molecule type" value="Genomic_DNA"/>
</dbReference>
<protein>
    <submittedName>
        <fullName evidence="8">Inner membrane transport protein YdhC</fullName>
    </submittedName>
</protein>
<dbReference type="InterPro" id="IPR020846">
    <property type="entry name" value="MFS_dom"/>
</dbReference>
<dbReference type="GO" id="GO:0022857">
    <property type="term" value="F:transmembrane transporter activity"/>
    <property type="evidence" value="ECO:0007669"/>
    <property type="project" value="InterPro"/>
</dbReference>
<evidence type="ECO:0000256" key="1">
    <source>
        <dbReference type="ARBA" id="ARBA00004651"/>
    </source>
</evidence>
<keyword evidence="5 6" id="KW-0472">Membrane</keyword>
<keyword evidence="3 6" id="KW-0812">Transmembrane</keyword>
<evidence type="ECO:0000256" key="4">
    <source>
        <dbReference type="ARBA" id="ARBA00022989"/>
    </source>
</evidence>
<dbReference type="CDD" id="cd17320">
    <property type="entry name" value="MFS_MdfA_MDR_like"/>
    <property type="match status" value="1"/>
</dbReference>
<dbReference type="SUPFAM" id="SSF103473">
    <property type="entry name" value="MFS general substrate transporter"/>
    <property type="match status" value="1"/>
</dbReference>
<evidence type="ECO:0000256" key="2">
    <source>
        <dbReference type="ARBA" id="ARBA00022475"/>
    </source>
</evidence>
<feature type="transmembrane region" description="Helical" evidence="6">
    <location>
        <begin position="160"/>
        <end position="180"/>
    </location>
</feature>
<dbReference type="InterPro" id="IPR036259">
    <property type="entry name" value="MFS_trans_sf"/>
</dbReference>
<gene>
    <name evidence="8" type="primary">ydhC_1</name>
    <name evidence="8" type="ORF">VCE7224_01315</name>
</gene>
<dbReference type="Proteomes" id="UP000092819">
    <property type="component" value="Unassembled WGS sequence"/>
</dbReference>
<dbReference type="RefSeq" id="WP_065675935.1">
    <property type="nucleotide sequence ID" value="NZ_AP025464.1"/>
</dbReference>
<feature type="transmembrane region" description="Helical" evidence="6">
    <location>
        <begin position="353"/>
        <end position="369"/>
    </location>
</feature>
<feature type="domain" description="Major facilitator superfamily (MFS) profile" evidence="7">
    <location>
        <begin position="6"/>
        <end position="377"/>
    </location>
</feature>
<evidence type="ECO:0000259" key="7">
    <source>
        <dbReference type="PROSITE" id="PS50850"/>
    </source>
</evidence>
<feature type="transmembrane region" description="Helical" evidence="6">
    <location>
        <begin position="95"/>
        <end position="118"/>
    </location>
</feature>
<dbReference type="PANTHER" id="PTHR43124:SF3">
    <property type="entry name" value="CHLORAMPHENICOL EFFLUX PUMP RV0191"/>
    <property type="match status" value="1"/>
</dbReference>
<evidence type="ECO:0000256" key="5">
    <source>
        <dbReference type="ARBA" id="ARBA00023136"/>
    </source>
</evidence>
<evidence type="ECO:0000313" key="9">
    <source>
        <dbReference type="Proteomes" id="UP000092819"/>
    </source>
</evidence>
<feature type="transmembrane region" description="Helical" evidence="6">
    <location>
        <begin position="46"/>
        <end position="64"/>
    </location>
</feature>
<feature type="transmembrane region" description="Helical" evidence="6">
    <location>
        <begin position="71"/>
        <end position="89"/>
    </location>
</feature>
<reference evidence="9" key="1">
    <citation type="submission" date="2016-06" db="EMBL/GenBank/DDBJ databases">
        <authorList>
            <person name="Rodrigo-Torres L."/>
            <person name="Arahal D.R."/>
        </authorList>
    </citation>
    <scope>NUCLEOTIDE SEQUENCE [LARGE SCALE GENOMIC DNA]</scope>
    <source>
        <strain evidence="9">CECT 7224</strain>
    </source>
</reference>
<evidence type="ECO:0000313" key="8">
    <source>
        <dbReference type="EMBL" id="SBT12572.1"/>
    </source>
</evidence>
<dbReference type="Gene3D" id="1.20.1720.10">
    <property type="entry name" value="Multidrug resistance protein D"/>
    <property type="match status" value="1"/>
</dbReference>
<feature type="transmembrane region" description="Helical" evidence="6">
    <location>
        <begin position="240"/>
        <end position="257"/>
    </location>
</feature>
<organism evidence="8 9">
    <name type="scientific">Vibrio celticus</name>
    <dbReference type="NCBI Taxonomy" id="446372"/>
    <lineage>
        <taxon>Bacteria</taxon>
        <taxon>Pseudomonadati</taxon>
        <taxon>Pseudomonadota</taxon>
        <taxon>Gammaproteobacteria</taxon>
        <taxon>Vibrionales</taxon>
        <taxon>Vibrionaceae</taxon>
        <taxon>Vibrio</taxon>
    </lineage>
</organism>
<dbReference type="PROSITE" id="PS50850">
    <property type="entry name" value="MFS"/>
    <property type="match status" value="1"/>
</dbReference>
<evidence type="ECO:0000256" key="3">
    <source>
        <dbReference type="ARBA" id="ARBA00022692"/>
    </source>
</evidence>
<dbReference type="PANTHER" id="PTHR43124">
    <property type="entry name" value="PURINE EFFLUX PUMP PBUE"/>
    <property type="match status" value="1"/>
</dbReference>
<feature type="transmembrane region" description="Helical" evidence="6">
    <location>
        <begin position="326"/>
        <end position="347"/>
    </location>
</feature>
<evidence type="ECO:0000256" key="6">
    <source>
        <dbReference type="SAM" id="Phobius"/>
    </source>
</evidence>
<dbReference type="Pfam" id="PF07690">
    <property type="entry name" value="MFS_1"/>
    <property type="match status" value="1"/>
</dbReference>
<feature type="transmembrane region" description="Helical" evidence="6">
    <location>
        <begin position="130"/>
        <end position="148"/>
    </location>
</feature>
<keyword evidence="4 6" id="KW-1133">Transmembrane helix</keyword>
<name>A0A1C3JBQ3_9VIBR</name>
<accession>A0A1C3JBQ3</accession>